<dbReference type="EMBL" id="BIFS01000001">
    <property type="protein sequence ID" value="GCE17491.1"/>
    <property type="molecule type" value="Genomic_DNA"/>
</dbReference>
<proteinExistence type="predicted"/>
<name>A0A402AEH1_9CHLR</name>
<keyword evidence="3" id="KW-1185">Reference proteome</keyword>
<dbReference type="OrthoDB" id="3078195at2"/>
<evidence type="ECO:0000313" key="2">
    <source>
        <dbReference type="EMBL" id="GCE17491.1"/>
    </source>
</evidence>
<protein>
    <recommendedName>
        <fullName evidence="4">Lipoprotein</fullName>
    </recommendedName>
</protein>
<feature type="signal peptide" evidence="1">
    <location>
        <begin position="1"/>
        <end position="31"/>
    </location>
</feature>
<dbReference type="AlphaFoldDB" id="A0A402AEH1"/>
<dbReference type="SUPFAM" id="SSF75011">
    <property type="entry name" value="3-carboxy-cis,cis-mucoante lactonizing enzyme"/>
    <property type="match status" value="1"/>
</dbReference>
<comment type="caution">
    <text evidence="2">The sequence shown here is derived from an EMBL/GenBank/DDBJ whole genome shotgun (WGS) entry which is preliminary data.</text>
</comment>
<evidence type="ECO:0008006" key="4">
    <source>
        <dbReference type="Google" id="ProtNLM"/>
    </source>
</evidence>
<sequence length="368" mass="38895">MSINASLVKRTLTNSFYGLTAVLALSLAACAGPQALATTAHAQAPSADHYGVEALNGYQVSLFASGTKDYFNPDAVEVSDGHVFIDYQNKTAKDGTDNKTSTIVEYTMDGKVLKKFSAPGHSDGMRVNPVTKQLWVTSNEDGNPKFETIDPVKGTVTPYTFSPTPHGGGYDDVYFLNGSAFIAASNPTLDKNGVNVFPAVDKIQLDKGKVVLTPILMGNAQATDITAGATTTKVTLNEIDPDSLSTDHKGNLVLINQAGSEIVYIGHPGTAQQAVSRLTVGTQLDDTVWPNDTDGRLLVVDGPANHTYWVRGHFKAGSIYTETPSDSGVAGVLATVDKSTGILSPVAIGFTSPTGMIFVPDHDQNNNN</sequence>
<organism evidence="2 3">
    <name type="scientific">Dictyobacter kobayashii</name>
    <dbReference type="NCBI Taxonomy" id="2014872"/>
    <lineage>
        <taxon>Bacteria</taxon>
        <taxon>Bacillati</taxon>
        <taxon>Chloroflexota</taxon>
        <taxon>Ktedonobacteria</taxon>
        <taxon>Ktedonobacterales</taxon>
        <taxon>Dictyobacteraceae</taxon>
        <taxon>Dictyobacter</taxon>
    </lineage>
</organism>
<evidence type="ECO:0000313" key="3">
    <source>
        <dbReference type="Proteomes" id="UP000287188"/>
    </source>
</evidence>
<feature type="chain" id="PRO_5019166799" description="Lipoprotein" evidence="1">
    <location>
        <begin position="32"/>
        <end position="368"/>
    </location>
</feature>
<dbReference type="Proteomes" id="UP000287188">
    <property type="component" value="Unassembled WGS sequence"/>
</dbReference>
<gene>
    <name evidence="2" type="ORF">KDK_12910</name>
</gene>
<keyword evidence="1" id="KW-0732">Signal</keyword>
<accession>A0A402AEH1</accession>
<reference evidence="3" key="1">
    <citation type="submission" date="2018-12" db="EMBL/GenBank/DDBJ databases">
        <title>Tengunoibacter tsumagoiensis gen. nov., sp. nov., Dictyobacter kobayashii sp. nov., D. alpinus sp. nov., and D. joshuensis sp. nov. and description of Dictyobacteraceae fam. nov. within the order Ktedonobacterales isolated from Tengu-no-mugimeshi.</title>
        <authorList>
            <person name="Wang C.M."/>
            <person name="Zheng Y."/>
            <person name="Sakai Y."/>
            <person name="Toyoda A."/>
            <person name="Minakuchi Y."/>
            <person name="Abe K."/>
            <person name="Yokota A."/>
            <person name="Yabe S."/>
        </authorList>
    </citation>
    <scope>NUCLEOTIDE SEQUENCE [LARGE SCALE GENOMIC DNA]</scope>
    <source>
        <strain evidence="3">Uno11</strain>
    </source>
</reference>
<evidence type="ECO:0000256" key="1">
    <source>
        <dbReference type="SAM" id="SignalP"/>
    </source>
</evidence>
<dbReference type="RefSeq" id="WP_126549167.1">
    <property type="nucleotide sequence ID" value="NZ_BIFS01000001.1"/>
</dbReference>